<gene>
    <name evidence="1" type="ORF">L284_11475</name>
</gene>
<sequence length="99" mass="11178">MIDTRLALMEAISFRRTVNARYNGGIITLAPHLMFERHGDLFVSALNLSKAWRSPEERRLGQFKLAGLEVTELLEDVFDPLPTFEPAPPRADDTLLLAL</sequence>
<evidence type="ECO:0000313" key="2">
    <source>
        <dbReference type="Proteomes" id="UP000015527"/>
    </source>
</evidence>
<name>T0HT16_9SPHN</name>
<evidence type="ECO:0008006" key="3">
    <source>
        <dbReference type="Google" id="ProtNLM"/>
    </source>
</evidence>
<proteinExistence type="predicted"/>
<accession>T0HT16</accession>
<dbReference type="PATRIC" id="fig|1096930.3.peg.2278"/>
<dbReference type="eggNOG" id="ENOG5031C5E">
    <property type="taxonomic scope" value="Bacteria"/>
</dbReference>
<evidence type="ECO:0000313" key="1">
    <source>
        <dbReference type="EMBL" id="EQB15248.1"/>
    </source>
</evidence>
<comment type="caution">
    <text evidence="1">The sequence shown here is derived from an EMBL/GenBank/DDBJ whole genome shotgun (WGS) entry which is preliminary data.</text>
</comment>
<reference evidence="1 2" key="1">
    <citation type="journal article" date="2013" name="Genome Announc.">
        <title>Genome Sequence of Novosphingobium lindaniclasticum LE124T, Isolated from a Hexachlorocyclohexane Dumpsite.</title>
        <authorList>
            <person name="Saxena A."/>
            <person name="Nayyar N."/>
            <person name="Sangwan N."/>
            <person name="Kumari R."/>
            <person name="Khurana J.P."/>
            <person name="Lal R."/>
        </authorList>
    </citation>
    <scope>NUCLEOTIDE SEQUENCE [LARGE SCALE GENOMIC DNA]</scope>
    <source>
        <strain evidence="1 2">LE124</strain>
    </source>
</reference>
<dbReference type="OrthoDB" id="7428487at2"/>
<dbReference type="RefSeq" id="WP_021234141.1">
    <property type="nucleotide sequence ID" value="NZ_ATHL01000076.1"/>
</dbReference>
<protein>
    <recommendedName>
        <fullName evidence="3">WYL domain-containing protein</fullName>
    </recommendedName>
</protein>
<organism evidence="1 2">
    <name type="scientific">Novosphingobium lindaniclasticum LE124</name>
    <dbReference type="NCBI Taxonomy" id="1096930"/>
    <lineage>
        <taxon>Bacteria</taxon>
        <taxon>Pseudomonadati</taxon>
        <taxon>Pseudomonadota</taxon>
        <taxon>Alphaproteobacteria</taxon>
        <taxon>Sphingomonadales</taxon>
        <taxon>Sphingomonadaceae</taxon>
        <taxon>Novosphingobium</taxon>
    </lineage>
</organism>
<dbReference type="Proteomes" id="UP000015527">
    <property type="component" value="Unassembled WGS sequence"/>
</dbReference>
<keyword evidence="2" id="KW-1185">Reference proteome</keyword>
<dbReference type="EMBL" id="ATHL01000076">
    <property type="protein sequence ID" value="EQB15248.1"/>
    <property type="molecule type" value="Genomic_DNA"/>
</dbReference>
<dbReference type="AlphaFoldDB" id="T0HT16"/>